<reference evidence="1" key="1">
    <citation type="submission" date="2014-11" db="EMBL/GenBank/DDBJ databases">
        <authorList>
            <person name="Amaro Gonzalez C."/>
        </authorList>
    </citation>
    <scope>NUCLEOTIDE SEQUENCE</scope>
</reference>
<reference evidence="1" key="2">
    <citation type="journal article" date="2015" name="Fish Shellfish Immunol.">
        <title>Early steps in the European eel (Anguilla anguilla)-Vibrio vulnificus interaction in the gills: Role of the RtxA13 toxin.</title>
        <authorList>
            <person name="Callol A."/>
            <person name="Pajuelo D."/>
            <person name="Ebbesson L."/>
            <person name="Teles M."/>
            <person name="MacKenzie S."/>
            <person name="Amaro C."/>
        </authorList>
    </citation>
    <scope>NUCLEOTIDE SEQUENCE</scope>
</reference>
<name>A0A0E9WMH8_ANGAN</name>
<dbReference type="EMBL" id="GBXM01016973">
    <property type="protein sequence ID" value="JAH91604.1"/>
    <property type="molecule type" value="Transcribed_RNA"/>
</dbReference>
<proteinExistence type="predicted"/>
<dbReference type="AlphaFoldDB" id="A0A0E9WMH8"/>
<organism evidence="1">
    <name type="scientific">Anguilla anguilla</name>
    <name type="common">European freshwater eel</name>
    <name type="synonym">Muraena anguilla</name>
    <dbReference type="NCBI Taxonomy" id="7936"/>
    <lineage>
        <taxon>Eukaryota</taxon>
        <taxon>Metazoa</taxon>
        <taxon>Chordata</taxon>
        <taxon>Craniata</taxon>
        <taxon>Vertebrata</taxon>
        <taxon>Euteleostomi</taxon>
        <taxon>Actinopterygii</taxon>
        <taxon>Neopterygii</taxon>
        <taxon>Teleostei</taxon>
        <taxon>Anguilliformes</taxon>
        <taxon>Anguillidae</taxon>
        <taxon>Anguilla</taxon>
    </lineage>
</organism>
<protein>
    <submittedName>
        <fullName evidence="1">Uncharacterized protein</fullName>
    </submittedName>
</protein>
<accession>A0A0E9WMH8</accession>
<evidence type="ECO:0000313" key="1">
    <source>
        <dbReference type="EMBL" id="JAH91604.1"/>
    </source>
</evidence>
<sequence>MSVYVISIGVGTKPGSFHHRHIYMSMVFTVGETFMTTSGKVSYSQRLERTVTVILYL</sequence>